<dbReference type="AlphaFoldDB" id="A0A9X6QK87"/>
<evidence type="ECO:0000313" key="2">
    <source>
        <dbReference type="EMBL" id="OUB42051.1"/>
    </source>
</evidence>
<accession>A0A9X6QK87</accession>
<reference evidence="2 3" key="1">
    <citation type="submission" date="2016-10" db="EMBL/GenBank/DDBJ databases">
        <title>Comparative genomics of Bacillus thuringiensis reveals a path to pathogens against multiple invertebrate hosts.</title>
        <authorList>
            <person name="Zheng J."/>
            <person name="Gao Q."/>
            <person name="Liu H."/>
            <person name="Peng D."/>
            <person name="Ruan L."/>
            <person name="Sun M."/>
        </authorList>
    </citation>
    <scope>NUCLEOTIDE SEQUENCE [LARGE SCALE GENOMIC DNA]</scope>
    <source>
        <strain evidence="2">BGSC 4AU1</strain>
    </source>
</reference>
<name>A0A9X6QK87_BACUH</name>
<gene>
    <name evidence="2" type="ORF">BK716_29330</name>
</gene>
<evidence type="ECO:0000313" key="3">
    <source>
        <dbReference type="Proteomes" id="UP000194816"/>
    </source>
</evidence>
<sequence length="364" mass="42413">MKCCEKCFMSSELKGIIKSLDNLGNCDFCSNKNVYVYDLKHNRGLDAVFNHILNIFKLGEELMEDGYPEYKLISIKDEFERKWNIFNNFDGIKIHRFLNSLLKDNYPDKIQLLNNQVGIIEWINESYLEQNSVLKGSQWEDFVEYIKHENRFHSNHVNYEVLKDYLERLTTTIDEDEVFHRARISNDEELDRNKMGAPPKRFATAGRANSEGISHLYLASDIETVISEVRPSLSDTVYIGRFPIKEKLKVIDFRRLKGLDVFRMDDPTIYAINLDIFNEMNKAISKPVRSGDSKLDYLPTQFIVDFIKSLNETKAAGYQGIVFESTLSTSGYNLMIFDPELLECRRVEKRVINTLNYTHSLDES</sequence>
<dbReference type="Pfam" id="PF08808">
    <property type="entry name" value="RES"/>
    <property type="match status" value="1"/>
</dbReference>
<organism evidence="2 3">
    <name type="scientific">Bacillus thuringiensis subsp. higo</name>
    <dbReference type="NCBI Taxonomy" id="132266"/>
    <lineage>
        <taxon>Bacteria</taxon>
        <taxon>Bacillati</taxon>
        <taxon>Bacillota</taxon>
        <taxon>Bacilli</taxon>
        <taxon>Bacillales</taxon>
        <taxon>Bacillaceae</taxon>
        <taxon>Bacillus</taxon>
        <taxon>Bacillus cereus group</taxon>
    </lineage>
</organism>
<comment type="caution">
    <text evidence="2">The sequence shown here is derived from an EMBL/GenBank/DDBJ whole genome shotgun (WGS) entry which is preliminary data.</text>
</comment>
<dbReference type="EMBL" id="MOOK01000219">
    <property type="protein sequence ID" value="OUB42051.1"/>
    <property type="molecule type" value="Genomic_DNA"/>
</dbReference>
<dbReference type="Proteomes" id="UP000194816">
    <property type="component" value="Unassembled WGS sequence"/>
</dbReference>
<proteinExistence type="predicted"/>
<dbReference type="SMART" id="SM00953">
    <property type="entry name" value="RES"/>
    <property type="match status" value="1"/>
</dbReference>
<evidence type="ECO:0000259" key="1">
    <source>
        <dbReference type="SMART" id="SM00953"/>
    </source>
</evidence>
<dbReference type="RefSeq" id="WP_088115568.1">
    <property type="nucleotide sequence ID" value="NZ_MOOK01000219.1"/>
</dbReference>
<protein>
    <recommendedName>
        <fullName evidence="1">RES domain-containing protein</fullName>
    </recommendedName>
</protein>
<dbReference type="InterPro" id="IPR014914">
    <property type="entry name" value="RES_dom"/>
</dbReference>
<feature type="domain" description="RES" evidence="1">
    <location>
        <begin position="191"/>
        <end position="348"/>
    </location>
</feature>